<feature type="compositionally biased region" description="Polar residues" evidence="7">
    <location>
        <begin position="174"/>
        <end position="188"/>
    </location>
</feature>
<keyword evidence="1" id="KW-0479">Metal-binding</keyword>
<dbReference type="GeneID" id="80914997"/>
<dbReference type="GO" id="GO:0003677">
    <property type="term" value="F:DNA binding"/>
    <property type="evidence" value="ECO:0007669"/>
    <property type="project" value="UniProtKB-KW"/>
</dbReference>
<name>A0A9W8X9T5_9PLEO</name>
<keyword evidence="3" id="KW-0805">Transcription regulation</keyword>
<proteinExistence type="predicted"/>
<dbReference type="Proteomes" id="UP001140513">
    <property type="component" value="Unassembled WGS sequence"/>
</dbReference>
<dbReference type="GO" id="GO:0046872">
    <property type="term" value="F:metal ion binding"/>
    <property type="evidence" value="ECO:0007669"/>
    <property type="project" value="UniProtKB-KW"/>
</dbReference>
<comment type="caution">
    <text evidence="8">The sequence shown here is derived from an EMBL/GenBank/DDBJ whole genome shotgun (WGS) entry which is preliminary data.</text>
</comment>
<evidence type="ECO:0000256" key="7">
    <source>
        <dbReference type="SAM" id="MobiDB-lite"/>
    </source>
</evidence>
<feature type="region of interest" description="Disordered" evidence="7">
    <location>
        <begin position="172"/>
        <end position="193"/>
    </location>
</feature>
<keyword evidence="5" id="KW-0804">Transcription</keyword>
<dbReference type="PANTHER" id="PTHR31313:SF77">
    <property type="entry name" value="ZN(II)2CYS6 TRANSCRIPTION FACTOR (EUROFUNG)"/>
    <property type="match status" value="1"/>
</dbReference>
<dbReference type="InterPro" id="IPR051615">
    <property type="entry name" value="Transcr_Regulatory_Elem"/>
</dbReference>
<evidence type="ECO:0008006" key="10">
    <source>
        <dbReference type="Google" id="ProtNLM"/>
    </source>
</evidence>
<dbReference type="AlphaFoldDB" id="A0A9W8X9T5"/>
<evidence type="ECO:0000313" key="8">
    <source>
        <dbReference type="EMBL" id="KAJ4345337.1"/>
    </source>
</evidence>
<feature type="compositionally biased region" description="Polar residues" evidence="7">
    <location>
        <begin position="86"/>
        <end position="113"/>
    </location>
</feature>
<evidence type="ECO:0000256" key="4">
    <source>
        <dbReference type="ARBA" id="ARBA00023125"/>
    </source>
</evidence>
<dbReference type="PANTHER" id="PTHR31313">
    <property type="entry name" value="TY1 ENHANCER ACTIVATOR"/>
    <property type="match status" value="1"/>
</dbReference>
<evidence type="ECO:0000256" key="2">
    <source>
        <dbReference type="ARBA" id="ARBA00022833"/>
    </source>
</evidence>
<evidence type="ECO:0000256" key="5">
    <source>
        <dbReference type="ARBA" id="ARBA00023163"/>
    </source>
</evidence>
<dbReference type="CDD" id="cd12148">
    <property type="entry name" value="fungal_TF_MHR"/>
    <property type="match status" value="1"/>
</dbReference>
<evidence type="ECO:0000313" key="9">
    <source>
        <dbReference type="Proteomes" id="UP001140513"/>
    </source>
</evidence>
<dbReference type="OrthoDB" id="3800960at2759"/>
<dbReference type="RefSeq" id="XP_056065501.1">
    <property type="nucleotide sequence ID" value="XM_056220198.1"/>
</dbReference>
<accession>A0A9W8X9T5</accession>
<feature type="region of interest" description="Disordered" evidence="7">
    <location>
        <begin position="86"/>
        <end position="136"/>
    </location>
</feature>
<feature type="region of interest" description="Disordered" evidence="7">
    <location>
        <begin position="588"/>
        <end position="615"/>
    </location>
</feature>
<feature type="compositionally biased region" description="Low complexity" evidence="7">
    <location>
        <begin position="592"/>
        <end position="601"/>
    </location>
</feature>
<gene>
    <name evidence="8" type="ORF">N0V89_011467</name>
</gene>
<organism evidence="8 9">
    <name type="scientific">Didymosphaeria variabile</name>
    <dbReference type="NCBI Taxonomy" id="1932322"/>
    <lineage>
        <taxon>Eukaryota</taxon>
        <taxon>Fungi</taxon>
        <taxon>Dikarya</taxon>
        <taxon>Ascomycota</taxon>
        <taxon>Pezizomycotina</taxon>
        <taxon>Dothideomycetes</taxon>
        <taxon>Pleosporomycetidae</taxon>
        <taxon>Pleosporales</taxon>
        <taxon>Massarineae</taxon>
        <taxon>Didymosphaeriaceae</taxon>
        <taxon>Didymosphaeria</taxon>
    </lineage>
</organism>
<keyword evidence="2" id="KW-0862">Zinc</keyword>
<feature type="compositionally biased region" description="Basic and acidic residues" evidence="7">
    <location>
        <begin position="603"/>
        <end position="612"/>
    </location>
</feature>
<dbReference type="EMBL" id="JAPEUX010000009">
    <property type="protein sequence ID" value="KAJ4345337.1"/>
    <property type="molecule type" value="Genomic_DNA"/>
</dbReference>
<keyword evidence="4" id="KW-0238">DNA-binding</keyword>
<keyword evidence="9" id="KW-1185">Reference proteome</keyword>
<protein>
    <recommendedName>
        <fullName evidence="10">Transcription factor domain-containing protein</fullName>
    </recommendedName>
</protein>
<reference evidence="8" key="1">
    <citation type="submission" date="2022-10" db="EMBL/GenBank/DDBJ databases">
        <title>Tapping the CABI collections for fungal endophytes: first genome assemblies for Collariella, Neodidymelliopsis, Ascochyta clinopodiicola, Didymella pomorum, Didymosphaeria variabile, Neocosmospora piperis and Neocucurbitaria cava.</title>
        <authorList>
            <person name="Hill R."/>
        </authorList>
    </citation>
    <scope>NUCLEOTIDE SEQUENCE</scope>
    <source>
        <strain evidence="8">IMI 356815</strain>
    </source>
</reference>
<evidence type="ECO:0000256" key="3">
    <source>
        <dbReference type="ARBA" id="ARBA00023015"/>
    </source>
</evidence>
<sequence>MARHIVQLCRFISDHSLDVPPMGAEEHATLLKILAYQRIPSTILSKELRPDLSMNDNLSANHSQWADQSDASANVTDTLPAANPSSVSAWSNGTSAQWSQTNPVTGSNIIGDSTESRLGGWPDQEESTSGALPRNIWNWDPGEDANVSSQPFPRFEEDAGAEIPSLDMSDLEQAHTSQEPQSCTNTQYEEGHSGADNTEALVDQLSERIGSLQIEPGGHIRYYGPTSNFKLVKMPIPSNTFTLHRTVRNDGQDYLNRLDLGKEVPPALEDHLVSLYFAWQDPALHVVNRDMFEASKASWREMNDVPYYSEALHNAICFLWGTYVIDQTRGFHLGRPLRINMEGATVSKPSTAAYADEQWTPYVSPGSKDQRVLLPDHAKELHRQRVILAEIMAPVGDPLYGNLKISIKKLQEINADTVARLLKWKNDLPPALRVDLDDSQTCYLPHVLLLHMLYYQNIIHAHRPYMSRTYVQPFPPQGPGSDHARMMCMESASSIAKLLQLYEIGYALRRINVQAVGIVCSAALLLIFANVTRYYRDGANQTELYLSTCFRALEEFGTSWESAKRARDFLLLLLRQWELRGRSARAARRRAPSSSSIAAAAEGPRKRTRTSDLLDNSEMEDQLSRMLSATTHGVSDSFDMEMGLGFDWS</sequence>
<evidence type="ECO:0000256" key="1">
    <source>
        <dbReference type="ARBA" id="ARBA00022723"/>
    </source>
</evidence>
<keyword evidence="6" id="KW-0539">Nucleus</keyword>
<evidence type="ECO:0000256" key="6">
    <source>
        <dbReference type="ARBA" id="ARBA00023242"/>
    </source>
</evidence>